<feature type="transmembrane region" description="Helical" evidence="2">
    <location>
        <begin position="111"/>
        <end position="136"/>
    </location>
</feature>
<accession>A0A370X1H2</accession>
<keyword evidence="2" id="KW-0472">Membrane</keyword>
<gene>
    <name evidence="3" type="ORF">DWU98_09260</name>
</gene>
<evidence type="ECO:0000313" key="3">
    <source>
        <dbReference type="EMBL" id="RDS82216.1"/>
    </source>
</evidence>
<comment type="caution">
    <text evidence="3">The sequence shown here is derived from an EMBL/GenBank/DDBJ whole genome shotgun (WGS) entry which is preliminary data.</text>
</comment>
<evidence type="ECO:0000313" key="4">
    <source>
        <dbReference type="Proteomes" id="UP000254258"/>
    </source>
</evidence>
<evidence type="ECO:0000256" key="1">
    <source>
        <dbReference type="SAM" id="MobiDB-lite"/>
    </source>
</evidence>
<dbReference type="Proteomes" id="UP000254258">
    <property type="component" value="Unassembled WGS sequence"/>
</dbReference>
<reference evidence="3 4" key="1">
    <citation type="submission" date="2018-07" db="EMBL/GenBank/DDBJ databases">
        <title>Dyella monticola sp. nov. and Dyella psychrodurans sp. nov. isolated from monsoon evergreen broad-leaved forest soil of Dinghu Mountain, China.</title>
        <authorList>
            <person name="Gao Z."/>
            <person name="Qiu L."/>
        </authorList>
    </citation>
    <scope>NUCLEOTIDE SEQUENCE [LARGE SCALE GENOMIC DNA]</scope>
    <source>
        <strain evidence="3 4">4G-K06</strain>
    </source>
</reference>
<feature type="transmembrane region" description="Helical" evidence="2">
    <location>
        <begin position="64"/>
        <end position="84"/>
    </location>
</feature>
<sequence>MGVFVTLLWKCCKEDVMNPISDGLTVFTKLQTAQKFVLLRIFVVINIAAYFLATGGYFDNDWANTATVLLVYALESGFMLWLGFKRGIGFHRAGLHPTGASVPVVRKSGGMAWYVGVVVISLLISAIVIVVVTNMSDDGDLAVFRAAIFLIVEAIVMGFALLQGLRMGWNAVAVSDTASSPSLTGSDAGTAATAGSVSFPTASVSLPAEDEAKAQRRAKNIRRGQIVLGCISVICAGLAVYFHIVAHEMAKPDPDSDAAAKAVMQTLGDGTAPSASTQAASTALSVGPASGSEPGSVTAGATTSTELPPDDPKALWALQNAGAADPNGGAIDGSTFPFATSSGMKSKDGYPIYLIECNVGSHQCVGETGQPIGNATQVADMMTPVRNADALRYHCPDWICTDPQGNVVGSVAPPMRAYLTQAH</sequence>
<evidence type="ECO:0000256" key="2">
    <source>
        <dbReference type="SAM" id="Phobius"/>
    </source>
</evidence>
<feature type="region of interest" description="Disordered" evidence="1">
    <location>
        <begin position="269"/>
        <end position="313"/>
    </location>
</feature>
<keyword evidence="2" id="KW-1133">Transmembrane helix</keyword>
<feature type="compositionally biased region" description="Polar residues" evidence="1">
    <location>
        <begin position="293"/>
        <end position="306"/>
    </location>
</feature>
<keyword evidence="4" id="KW-1185">Reference proteome</keyword>
<dbReference type="EMBL" id="QRBE01000004">
    <property type="protein sequence ID" value="RDS82216.1"/>
    <property type="molecule type" value="Genomic_DNA"/>
</dbReference>
<feature type="transmembrane region" description="Helical" evidence="2">
    <location>
        <begin position="37"/>
        <end position="58"/>
    </location>
</feature>
<feature type="transmembrane region" description="Helical" evidence="2">
    <location>
        <begin position="226"/>
        <end position="246"/>
    </location>
</feature>
<proteinExistence type="predicted"/>
<protein>
    <submittedName>
        <fullName evidence="3">Uncharacterized protein</fullName>
    </submittedName>
</protein>
<name>A0A370X1H2_9GAMM</name>
<organism evidence="3 4">
    <name type="scientific">Dyella monticola</name>
    <dbReference type="NCBI Taxonomy" id="1927958"/>
    <lineage>
        <taxon>Bacteria</taxon>
        <taxon>Pseudomonadati</taxon>
        <taxon>Pseudomonadota</taxon>
        <taxon>Gammaproteobacteria</taxon>
        <taxon>Lysobacterales</taxon>
        <taxon>Rhodanobacteraceae</taxon>
        <taxon>Dyella</taxon>
    </lineage>
</organism>
<feature type="compositionally biased region" description="Low complexity" evidence="1">
    <location>
        <begin position="271"/>
        <end position="283"/>
    </location>
</feature>
<dbReference type="AlphaFoldDB" id="A0A370X1H2"/>
<feature type="transmembrane region" description="Helical" evidence="2">
    <location>
        <begin position="142"/>
        <end position="162"/>
    </location>
</feature>
<keyword evidence="2" id="KW-0812">Transmembrane</keyword>